<feature type="transmembrane region" description="Helical" evidence="1">
    <location>
        <begin position="280"/>
        <end position="301"/>
    </location>
</feature>
<accession>A0A7X3LSB8</accession>
<feature type="transmembrane region" description="Helical" evidence="1">
    <location>
        <begin position="375"/>
        <end position="395"/>
    </location>
</feature>
<dbReference type="Gene3D" id="1.20.1740.10">
    <property type="entry name" value="Amino acid/polyamine transporter I"/>
    <property type="match status" value="1"/>
</dbReference>
<dbReference type="Proteomes" id="UP000433101">
    <property type="component" value="Unassembled WGS sequence"/>
</dbReference>
<feature type="transmembrane region" description="Helical" evidence="1">
    <location>
        <begin position="322"/>
        <end position="344"/>
    </location>
</feature>
<organism evidence="2 3">
    <name type="scientific">Stappia sediminis</name>
    <dbReference type="NCBI Taxonomy" id="2692190"/>
    <lineage>
        <taxon>Bacteria</taxon>
        <taxon>Pseudomonadati</taxon>
        <taxon>Pseudomonadota</taxon>
        <taxon>Alphaproteobacteria</taxon>
        <taxon>Hyphomicrobiales</taxon>
        <taxon>Stappiaceae</taxon>
        <taxon>Stappia</taxon>
    </lineage>
</organism>
<feature type="transmembrane region" description="Helical" evidence="1">
    <location>
        <begin position="350"/>
        <end position="366"/>
    </location>
</feature>
<keyword evidence="3" id="KW-1185">Reference proteome</keyword>
<feature type="transmembrane region" description="Helical" evidence="1">
    <location>
        <begin position="134"/>
        <end position="151"/>
    </location>
</feature>
<sequence length="400" mass="42285">MALDVLIILTVLATGALLWLPGVKNAAAWRAAVTPLASIIGSGFLVLGPILDFAYGKWAPAAMAGLCVIAYLLGSAIRYNIVHQQGAGGTKLTRGVDVASSAVLAFAYVISVAYYLNLFGAFGLSLVVEANPSSARLLTSAVFAVILFFGWTGGFKSLEGLEYASVSLKLAIIAGLLIGLGEYFFEKTANGELVLNDMNRHGWAGLTLAFGLIITVQGFETSRYLGGEYNAQVRARSMRLAQLLSTLIYMIYIVLLAYIFKRGDLKLSETAIVDMTRVVAAILPFFLVAAALAAQFSAAVADTSGSGGLVEEFTGGKVSQRGGYAILVVIGLAITWSSSVFQIISYASRAFAMYYCLQAFIAAILARKEGASLRFALYSCLSLLSLAIVIFGTSVENGTG</sequence>
<dbReference type="EMBL" id="WUMV01000002">
    <property type="protein sequence ID" value="MXN64176.1"/>
    <property type="molecule type" value="Genomic_DNA"/>
</dbReference>
<protein>
    <submittedName>
        <fullName evidence="2">Uncharacterized protein</fullName>
    </submittedName>
</protein>
<evidence type="ECO:0000256" key="1">
    <source>
        <dbReference type="SAM" id="Phobius"/>
    </source>
</evidence>
<feature type="transmembrane region" description="Helical" evidence="1">
    <location>
        <begin position="6"/>
        <end position="23"/>
    </location>
</feature>
<keyword evidence="1" id="KW-1133">Transmembrane helix</keyword>
<keyword evidence="1" id="KW-0472">Membrane</keyword>
<feature type="transmembrane region" description="Helical" evidence="1">
    <location>
        <begin position="240"/>
        <end position="260"/>
    </location>
</feature>
<feature type="transmembrane region" description="Helical" evidence="1">
    <location>
        <begin position="35"/>
        <end position="55"/>
    </location>
</feature>
<feature type="transmembrane region" description="Helical" evidence="1">
    <location>
        <begin position="201"/>
        <end position="219"/>
    </location>
</feature>
<evidence type="ECO:0000313" key="2">
    <source>
        <dbReference type="EMBL" id="MXN64176.1"/>
    </source>
</evidence>
<dbReference type="RefSeq" id="WP_160774428.1">
    <property type="nucleotide sequence ID" value="NZ_WUMV01000002.1"/>
</dbReference>
<keyword evidence="1" id="KW-0812">Transmembrane</keyword>
<gene>
    <name evidence="2" type="ORF">GR183_04615</name>
</gene>
<proteinExistence type="predicted"/>
<feature type="transmembrane region" description="Helical" evidence="1">
    <location>
        <begin position="102"/>
        <end position="128"/>
    </location>
</feature>
<feature type="transmembrane region" description="Helical" evidence="1">
    <location>
        <begin position="163"/>
        <end position="181"/>
    </location>
</feature>
<evidence type="ECO:0000313" key="3">
    <source>
        <dbReference type="Proteomes" id="UP000433101"/>
    </source>
</evidence>
<feature type="transmembrane region" description="Helical" evidence="1">
    <location>
        <begin position="61"/>
        <end position="81"/>
    </location>
</feature>
<dbReference type="AlphaFoldDB" id="A0A7X3LSB8"/>
<comment type="caution">
    <text evidence="2">The sequence shown here is derived from an EMBL/GenBank/DDBJ whole genome shotgun (WGS) entry which is preliminary data.</text>
</comment>
<reference evidence="2 3" key="1">
    <citation type="submission" date="2019-12" db="EMBL/GenBank/DDBJ databases">
        <authorList>
            <person name="Li M."/>
        </authorList>
    </citation>
    <scope>NUCLEOTIDE SEQUENCE [LARGE SCALE GENOMIC DNA]</scope>
    <source>
        <strain evidence="2 3">GBMRC 2046</strain>
    </source>
</reference>
<name>A0A7X3LSB8_9HYPH</name>